<reference evidence="1" key="1">
    <citation type="submission" date="2023-08" db="EMBL/GenBank/DDBJ databases">
        <authorList>
            <person name="Audoor S."/>
            <person name="Bilcke G."/>
        </authorList>
    </citation>
    <scope>NUCLEOTIDE SEQUENCE</scope>
</reference>
<keyword evidence="2" id="KW-1185">Reference proteome</keyword>
<name>A0AAD2CMK4_9STRA</name>
<accession>A0AAD2CMK4</accession>
<dbReference type="Proteomes" id="UP001295423">
    <property type="component" value="Unassembled WGS sequence"/>
</dbReference>
<gene>
    <name evidence="1" type="ORF">CYCCA115_LOCUS5716</name>
</gene>
<protein>
    <submittedName>
        <fullName evidence="1">Uncharacterized protein</fullName>
    </submittedName>
</protein>
<evidence type="ECO:0000313" key="2">
    <source>
        <dbReference type="Proteomes" id="UP001295423"/>
    </source>
</evidence>
<organism evidence="1 2">
    <name type="scientific">Cylindrotheca closterium</name>
    <dbReference type="NCBI Taxonomy" id="2856"/>
    <lineage>
        <taxon>Eukaryota</taxon>
        <taxon>Sar</taxon>
        <taxon>Stramenopiles</taxon>
        <taxon>Ochrophyta</taxon>
        <taxon>Bacillariophyta</taxon>
        <taxon>Bacillariophyceae</taxon>
        <taxon>Bacillariophycidae</taxon>
        <taxon>Bacillariales</taxon>
        <taxon>Bacillariaceae</taxon>
        <taxon>Cylindrotheca</taxon>
    </lineage>
</organism>
<comment type="caution">
    <text evidence="1">The sequence shown here is derived from an EMBL/GenBank/DDBJ whole genome shotgun (WGS) entry which is preliminary data.</text>
</comment>
<sequence>MAPRPEAGRHDVFPHQSTAYNDDCTVKEIQLDALEHTLDEFSKLLLLKEPPLEETTKEARVIKEEIVQSSTSEDRESISNLFAEEENALDDILNEFMTLVREEAEEEERDDRKSECHLKVDNKESRIRPPVSEEYITSASARSVGGDDENDVGPFTTGLVESHGPLLLVESSKKPLDVIFLEGTEAKNDQYALQSSKSIDSICTMDLPLHSKNEAEESVFFSNFWQCDAMTPLHTLLETNEAAQIKDDDSLSSLRRRYKKETVPQAILNIMLIRREPLEIDFPMLLQQLEEGVNDGSSSAENADKHSSYFSYMYNLVTSTPPLVLTQATTEVMDGPKTSEEGSTANEAIECRKQVNEISVSLTNASTSELLETRQIMQTASVGHEPSDQQFEDRNDCIHTEAHLEHDPNLCTTEEECREEIEITRYDDDHSQEVSRDKPESLVKIPLPTISSPLEHELTKFTQCIIDAPISEDTSTSSTDDNYQQLPYPIFTKFDLDDDDGEIPVDDDAEYFETMETPRVRNCRNHDAKSTAFTSVGSNVWGQWPFFSKYGDPEEMVLQPLHPQQDKPSGFILQQDTDLSTLSGSFSLSEFAASDSPYLMRLLNRNDHSNGEAAADYAWFQTSLDNQERIDASTGDKCDDSHYFDQSWGLEQLEHAYDEFAEDHRNDMIRYSRNKYHRESLNGENTKGGRLESPKNNAAGAFSFEGAFETRDSTLPNDIVIHKEIADGLSFSVSTVSNGSNFCGGNSWGKKRDYPTIPSNNKNIVNKILLENCPSDATEQVSYSSGSLLHKVNSIVDASKGLLNQILVGTE</sequence>
<dbReference type="AlphaFoldDB" id="A0AAD2CMK4"/>
<evidence type="ECO:0000313" key="1">
    <source>
        <dbReference type="EMBL" id="CAJ1937582.1"/>
    </source>
</evidence>
<proteinExistence type="predicted"/>
<dbReference type="EMBL" id="CAKOGP040000668">
    <property type="protein sequence ID" value="CAJ1937582.1"/>
    <property type="molecule type" value="Genomic_DNA"/>
</dbReference>